<name>E1ZJY8_CHLVA</name>
<dbReference type="InterPro" id="IPR036571">
    <property type="entry name" value="MECDP_synthase_sf"/>
</dbReference>
<evidence type="ECO:0000256" key="1">
    <source>
        <dbReference type="ARBA" id="ARBA00000200"/>
    </source>
</evidence>
<evidence type="ECO:0000256" key="9">
    <source>
        <dbReference type="ARBA" id="ARBA00022946"/>
    </source>
</evidence>
<dbReference type="OrthoDB" id="2015434at2759"/>
<dbReference type="GO" id="GO:0019288">
    <property type="term" value="P:isopentenyl diphosphate biosynthetic process, methylerythritol 4-phosphate pathway"/>
    <property type="evidence" value="ECO:0007669"/>
    <property type="project" value="UniProtKB-UniPathway"/>
</dbReference>
<evidence type="ECO:0000256" key="8">
    <source>
        <dbReference type="ARBA" id="ARBA00022723"/>
    </source>
</evidence>
<dbReference type="GO" id="GO:0046872">
    <property type="term" value="F:metal ion binding"/>
    <property type="evidence" value="ECO:0007669"/>
    <property type="project" value="UniProtKB-KW"/>
</dbReference>
<dbReference type="eggNOG" id="ENOG502QS77">
    <property type="taxonomic scope" value="Eukaryota"/>
</dbReference>
<dbReference type="EC" id="4.6.1.12" evidence="12"/>
<evidence type="ECO:0000259" key="14">
    <source>
        <dbReference type="Pfam" id="PF02542"/>
    </source>
</evidence>
<feature type="compositionally biased region" description="Low complexity" evidence="13">
    <location>
        <begin position="21"/>
        <end position="44"/>
    </location>
</feature>
<evidence type="ECO:0000256" key="6">
    <source>
        <dbReference type="ARBA" id="ARBA00022528"/>
    </source>
</evidence>
<keyword evidence="11 12" id="KW-0456">Lyase</keyword>
<comment type="catalytic activity">
    <reaction evidence="1 12">
        <text>4-CDP-2-C-methyl-D-erythritol 2-phosphate = 2-C-methyl-D-erythritol 2,4-cyclic diphosphate + CMP</text>
        <dbReference type="Rhea" id="RHEA:23864"/>
        <dbReference type="ChEBI" id="CHEBI:57919"/>
        <dbReference type="ChEBI" id="CHEBI:58483"/>
        <dbReference type="ChEBI" id="CHEBI:60377"/>
        <dbReference type="EC" id="4.6.1.12"/>
    </reaction>
</comment>
<dbReference type="OMA" id="SPHKETM"/>
<evidence type="ECO:0000256" key="5">
    <source>
        <dbReference type="ARBA" id="ARBA00008480"/>
    </source>
</evidence>
<feature type="region of interest" description="Disordered" evidence="13">
    <location>
        <begin position="1"/>
        <end position="44"/>
    </location>
</feature>
<comment type="similarity">
    <text evidence="5 12">Belongs to the IspF family.</text>
</comment>
<dbReference type="Pfam" id="PF02542">
    <property type="entry name" value="YgbB"/>
    <property type="match status" value="1"/>
</dbReference>
<keyword evidence="9" id="KW-0809">Transit peptide</keyword>
<dbReference type="InterPro" id="IPR020555">
    <property type="entry name" value="MECDP_synthase_CS"/>
</dbReference>
<keyword evidence="16" id="KW-1185">Reference proteome</keyword>
<evidence type="ECO:0000256" key="2">
    <source>
        <dbReference type="ARBA" id="ARBA00001968"/>
    </source>
</evidence>
<dbReference type="GO" id="GO:0016114">
    <property type="term" value="P:terpenoid biosynthetic process"/>
    <property type="evidence" value="ECO:0007669"/>
    <property type="project" value="InterPro"/>
</dbReference>
<dbReference type="CDD" id="cd00554">
    <property type="entry name" value="MECDP_synthase"/>
    <property type="match status" value="1"/>
</dbReference>
<dbReference type="GO" id="GO:0009507">
    <property type="term" value="C:chloroplast"/>
    <property type="evidence" value="ECO:0007669"/>
    <property type="project" value="UniProtKB-SubCell"/>
</dbReference>
<dbReference type="PANTHER" id="PTHR43181:SF1">
    <property type="entry name" value="2-C-METHYL-D-ERYTHRITOL 2,4-CYCLODIPHOSPHATE SYNTHASE, CHLOROPLASTIC"/>
    <property type="match status" value="1"/>
</dbReference>
<dbReference type="InParanoid" id="E1ZJY8"/>
<comment type="subcellular location">
    <subcellularLocation>
        <location evidence="3">Plastid</location>
        <location evidence="3">Chloroplast</location>
    </subcellularLocation>
</comment>
<dbReference type="GO" id="GO:0008685">
    <property type="term" value="F:2-C-methyl-D-erythritol 2,4-cyclodiphosphate synthase activity"/>
    <property type="evidence" value="ECO:0007669"/>
    <property type="project" value="UniProtKB-EC"/>
</dbReference>
<keyword evidence="7" id="KW-0934">Plastid</keyword>
<keyword evidence="10 12" id="KW-0414">Isoprene biosynthesis</keyword>
<dbReference type="RefSeq" id="XP_005846177.1">
    <property type="nucleotide sequence ID" value="XM_005846115.1"/>
</dbReference>
<comment type="pathway">
    <text evidence="4">Isoprenoid biosynthesis; isopentenyl diphosphate biosynthesis via DXP pathway; isopentenyl diphosphate from 1-deoxy-D-xylulose 5-phosphate: step 4/6.</text>
</comment>
<evidence type="ECO:0000256" key="3">
    <source>
        <dbReference type="ARBA" id="ARBA00004229"/>
    </source>
</evidence>
<organism evidence="16">
    <name type="scientific">Chlorella variabilis</name>
    <name type="common">Green alga</name>
    <dbReference type="NCBI Taxonomy" id="554065"/>
    <lineage>
        <taxon>Eukaryota</taxon>
        <taxon>Viridiplantae</taxon>
        <taxon>Chlorophyta</taxon>
        <taxon>core chlorophytes</taxon>
        <taxon>Trebouxiophyceae</taxon>
        <taxon>Chlorellales</taxon>
        <taxon>Chlorellaceae</taxon>
        <taxon>Chlorella clade</taxon>
        <taxon>Chlorella</taxon>
    </lineage>
</organism>
<accession>E1ZJY8</accession>
<evidence type="ECO:0000256" key="11">
    <source>
        <dbReference type="ARBA" id="ARBA00023239"/>
    </source>
</evidence>
<evidence type="ECO:0000256" key="10">
    <source>
        <dbReference type="ARBA" id="ARBA00023229"/>
    </source>
</evidence>
<dbReference type="STRING" id="554065.E1ZJY8"/>
<keyword evidence="8" id="KW-0479">Metal-binding</keyword>
<evidence type="ECO:0000313" key="15">
    <source>
        <dbReference type="EMBL" id="EFN54075.1"/>
    </source>
</evidence>
<comment type="cofactor">
    <cofactor evidence="2">
        <name>a divalent metal cation</name>
        <dbReference type="ChEBI" id="CHEBI:60240"/>
    </cofactor>
</comment>
<dbReference type="PROSITE" id="PS01350">
    <property type="entry name" value="ISPF"/>
    <property type="match status" value="1"/>
</dbReference>
<feature type="domain" description="2-C-methyl-D-erythritol 2,4-cyclodiphosphate synthase" evidence="14">
    <location>
        <begin position="67"/>
        <end position="220"/>
    </location>
</feature>
<evidence type="ECO:0000256" key="4">
    <source>
        <dbReference type="ARBA" id="ARBA00004709"/>
    </source>
</evidence>
<reference evidence="15 16" key="1">
    <citation type="journal article" date="2010" name="Plant Cell">
        <title>The Chlorella variabilis NC64A genome reveals adaptation to photosymbiosis, coevolution with viruses, and cryptic sex.</title>
        <authorList>
            <person name="Blanc G."/>
            <person name="Duncan G."/>
            <person name="Agarkova I."/>
            <person name="Borodovsky M."/>
            <person name="Gurnon J."/>
            <person name="Kuo A."/>
            <person name="Lindquist E."/>
            <person name="Lucas S."/>
            <person name="Pangilinan J."/>
            <person name="Polle J."/>
            <person name="Salamov A."/>
            <person name="Terry A."/>
            <person name="Yamada T."/>
            <person name="Dunigan D.D."/>
            <person name="Grigoriev I.V."/>
            <person name="Claverie J.M."/>
            <person name="Van Etten J.L."/>
        </authorList>
    </citation>
    <scope>NUCLEOTIDE SEQUENCE [LARGE SCALE GENOMIC DNA]</scope>
    <source>
        <strain evidence="15 16">NC64A</strain>
    </source>
</reference>
<dbReference type="HAMAP" id="MF_00107">
    <property type="entry name" value="IspF"/>
    <property type="match status" value="1"/>
</dbReference>
<evidence type="ECO:0000256" key="12">
    <source>
        <dbReference type="RuleBase" id="RU004395"/>
    </source>
</evidence>
<dbReference type="AlphaFoldDB" id="E1ZJY8"/>
<proteinExistence type="inferred from homology"/>
<sequence>MQHACGMPTAAFTPATRPPKARSSPGSSSLAASQQQQQRPSRPGRVLRLSAAAVAAAAPPEAPVLPFRVGHGWDLHRLEPGYPLIVGGVEIPHDRGCVAHSDGDVLLHTVVDAILGALCLPDIGQLFPDTDPKWKGARSDIFLREAVRLMGERGYAVGNIDCTIIAQRPKMSPHKEAIRDNLCQMLGAHPSVVNIKAKTHEKVDSLGENRSIACHAVVMLLRQ</sequence>
<dbReference type="UniPathway" id="UPA00056">
    <property type="reaction ID" value="UER00095"/>
</dbReference>
<dbReference type="GeneID" id="17353347"/>
<protein>
    <recommendedName>
        <fullName evidence="12">2-C-methyl-D-erythritol 2,4-cyclodiphosphate synthase</fullName>
        <ecNumber evidence="12">4.6.1.12</ecNumber>
    </recommendedName>
</protein>
<evidence type="ECO:0000256" key="13">
    <source>
        <dbReference type="SAM" id="MobiDB-lite"/>
    </source>
</evidence>
<dbReference type="FunCoup" id="E1ZJY8">
    <property type="interactions" value="590"/>
</dbReference>
<evidence type="ECO:0000313" key="16">
    <source>
        <dbReference type="Proteomes" id="UP000008141"/>
    </source>
</evidence>
<dbReference type="FunFam" id="3.30.1330.50:FF:000002">
    <property type="entry name" value="2-C-methyl-D-erythritol 2,4-cyclodiphosphate synthase"/>
    <property type="match status" value="1"/>
</dbReference>
<dbReference type="EMBL" id="GL433849">
    <property type="protein sequence ID" value="EFN54075.1"/>
    <property type="molecule type" value="Genomic_DNA"/>
</dbReference>
<dbReference type="Proteomes" id="UP000008141">
    <property type="component" value="Unassembled WGS sequence"/>
</dbReference>
<dbReference type="SUPFAM" id="SSF69765">
    <property type="entry name" value="IpsF-like"/>
    <property type="match status" value="1"/>
</dbReference>
<keyword evidence="6" id="KW-0150">Chloroplast</keyword>
<gene>
    <name evidence="15" type="primary">MCS</name>
    <name evidence="15" type="ORF">CHLNCDRAFT_53457</name>
</gene>
<dbReference type="KEGG" id="cvr:CHLNCDRAFT_53457"/>
<dbReference type="PANTHER" id="PTHR43181">
    <property type="entry name" value="2-C-METHYL-D-ERYTHRITOL 2,4-CYCLODIPHOSPHATE SYNTHASE, CHLOROPLASTIC"/>
    <property type="match status" value="1"/>
</dbReference>
<dbReference type="InterPro" id="IPR003526">
    <property type="entry name" value="MECDP_synthase"/>
</dbReference>
<evidence type="ECO:0000256" key="7">
    <source>
        <dbReference type="ARBA" id="ARBA00022640"/>
    </source>
</evidence>
<dbReference type="NCBIfam" id="TIGR00151">
    <property type="entry name" value="ispF"/>
    <property type="match status" value="1"/>
</dbReference>
<dbReference type="Gene3D" id="3.30.1330.50">
    <property type="entry name" value="2-C-methyl-D-erythritol 2,4-cyclodiphosphate synthase"/>
    <property type="match status" value="1"/>
</dbReference>